<proteinExistence type="predicted"/>
<reference evidence="1 2" key="1">
    <citation type="journal article" date="2022" name="Genome Biol. Evol.">
        <title>The Spruce Budworm Genome: Reconstructing the Evolutionary History of Antifreeze Proteins.</title>
        <authorList>
            <person name="Beliveau C."/>
            <person name="Gagne P."/>
            <person name="Picq S."/>
            <person name="Vernygora O."/>
            <person name="Keeling C.I."/>
            <person name="Pinkney K."/>
            <person name="Doucet D."/>
            <person name="Wen F."/>
            <person name="Johnston J.S."/>
            <person name="Maaroufi H."/>
            <person name="Boyle B."/>
            <person name="Laroche J."/>
            <person name="Dewar K."/>
            <person name="Juretic N."/>
            <person name="Blackburn G."/>
            <person name="Nisole A."/>
            <person name="Brunet B."/>
            <person name="Brandao M."/>
            <person name="Lumley L."/>
            <person name="Duan J."/>
            <person name="Quan G."/>
            <person name="Lucarotti C.J."/>
            <person name="Roe A.D."/>
            <person name="Sperling F.A.H."/>
            <person name="Levesque R.C."/>
            <person name="Cusson M."/>
        </authorList>
    </citation>
    <scope>NUCLEOTIDE SEQUENCE [LARGE SCALE GENOMIC DNA]</scope>
    <source>
        <strain evidence="1">Glfc:IPQL:Cfum</strain>
    </source>
</reference>
<gene>
    <name evidence="1" type="ORF">MSG28_013838</name>
</gene>
<keyword evidence="2" id="KW-1185">Reference proteome</keyword>
<evidence type="ECO:0000313" key="2">
    <source>
        <dbReference type="Proteomes" id="UP001064048"/>
    </source>
</evidence>
<comment type="caution">
    <text evidence="1">The sequence shown here is derived from an EMBL/GenBank/DDBJ whole genome shotgun (WGS) entry which is preliminary data.</text>
</comment>
<name>A0ACC0K925_CHOFU</name>
<dbReference type="Proteomes" id="UP001064048">
    <property type="component" value="Chromosome 24"/>
</dbReference>
<accession>A0ACC0K925</accession>
<evidence type="ECO:0000313" key="1">
    <source>
        <dbReference type="EMBL" id="KAI8432949.1"/>
    </source>
</evidence>
<organism evidence="1 2">
    <name type="scientific">Choristoneura fumiferana</name>
    <name type="common">Spruce budworm moth</name>
    <name type="synonym">Archips fumiferana</name>
    <dbReference type="NCBI Taxonomy" id="7141"/>
    <lineage>
        <taxon>Eukaryota</taxon>
        <taxon>Metazoa</taxon>
        <taxon>Ecdysozoa</taxon>
        <taxon>Arthropoda</taxon>
        <taxon>Hexapoda</taxon>
        <taxon>Insecta</taxon>
        <taxon>Pterygota</taxon>
        <taxon>Neoptera</taxon>
        <taxon>Endopterygota</taxon>
        <taxon>Lepidoptera</taxon>
        <taxon>Glossata</taxon>
        <taxon>Ditrysia</taxon>
        <taxon>Tortricoidea</taxon>
        <taxon>Tortricidae</taxon>
        <taxon>Tortricinae</taxon>
        <taxon>Choristoneura</taxon>
    </lineage>
</organism>
<dbReference type="EMBL" id="CM046124">
    <property type="protein sequence ID" value="KAI8432949.1"/>
    <property type="molecule type" value="Genomic_DNA"/>
</dbReference>
<sequence>MLLVGRFIFGVSGGLLMQVAWSFTAEISEDAVRGFMSSMPSVMYALGALVSIILGWVTSYHNVTYINIGLALTNAFTMWVLPESPVYLALIGKHEEALKSLSFYRASTSKDKAVIDEMSEIRSNQANKQTDVKLLPTEGISPAARWSFFVVAALMTQSILTGVIAVQVYGGPLFLKATPSLSPDLCAVFLGSILLVGSICGAAFTDLFGRRILLMTAAAINGICMLALGTLVRWAWGPEWLVPTFILVFSFVFNLGGGMIPYVLLAEVFVPEVKGFAQSITMLWLYIVHFILLLAFVPAVELIGLDVVFFVFAACAFSTTLLTHYLLPETKGLNPYVIEDTFAQRIKEGRRWASPVKS</sequence>
<protein>
    <submittedName>
        <fullName evidence="1">Uncharacterized protein</fullName>
    </submittedName>
</protein>